<feature type="domain" description="Kinesin motor" evidence="10">
    <location>
        <begin position="4"/>
        <end position="320"/>
    </location>
</feature>
<keyword evidence="3 7" id="KW-0067">ATP-binding</keyword>
<feature type="coiled-coil region" evidence="8">
    <location>
        <begin position="606"/>
        <end position="640"/>
    </location>
</feature>
<evidence type="ECO:0000259" key="10">
    <source>
        <dbReference type="PROSITE" id="PS50067"/>
    </source>
</evidence>
<dbReference type="GO" id="GO:0005524">
    <property type="term" value="F:ATP binding"/>
    <property type="evidence" value="ECO:0007669"/>
    <property type="project" value="UniProtKB-UniRule"/>
</dbReference>
<feature type="coiled-coil region" evidence="8">
    <location>
        <begin position="666"/>
        <end position="700"/>
    </location>
</feature>
<evidence type="ECO:0000256" key="5">
    <source>
        <dbReference type="ARBA" id="ARBA00023175"/>
    </source>
</evidence>
<feature type="coiled-coil region" evidence="8">
    <location>
        <begin position="1045"/>
        <end position="1104"/>
    </location>
</feature>
<evidence type="ECO:0000256" key="4">
    <source>
        <dbReference type="ARBA" id="ARBA00023054"/>
    </source>
</evidence>
<dbReference type="InterPro" id="IPR027417">
    <property type="entry name" value="P-loop_NTPase"/>
</dbReference>
<keyword evidence="5 7" id="KW-0505">Motor protein</keyword>
<proteinExistence type="inferred from homology"/>
<evidence type="ECO:0000256" key="3">
    <source>
        <dbReference type="ARBA" id="ARBA00022840"/>
    </source>
</evidence>
<dbReference type="InterPro" id="IPR001752">
    <property type="entry name" value="Kinesin_motor_dom"/>
</dbReference>
<feature type="region of interest" description="Disordered" evidence="9">
    <location>
        <begin position="1937"/>
        <end position="1960"/>
    </location>
</feature>
<feature type="coiled-coil region" evidence="8">
    <location>
        <begin position="945"/>
        <end position="1008"/>
    </location>
</feature>
<dbReference type="RefSeq" id="XP_026301563.1">
    <property type="nucleotide sequence ID" value="XM_026445778.1"/>
</dbReference>
<feature type="coiled-coil region" evidence="8">
    <location>
        <begin position="773"/>
        <end position="834"/>
    </location>
</feature>
<dbReference type="GO" id="GO:0008017">
    <property type="term" value="F:microtubule binding"/>
    <property type="evidence" value="ECO:0007669"/>
    <property type="project" value="InterPro"/>
</dbReference>
<evidence type="ECO:0000256" key="9">
    <source>
        <dbReference type="SAM" id="MobiDB-lite"/>
    </source>
</evidence>
<feature type="coiled-coil region" evidence="8">
    <location>
        <begin position="1987"/>
        <end position="2053"/>
    </location>
</feature>
<comment type="subcellular location">
    <subcellularLocation>
        <location evidence="1">Cytoplasm</location>
        <location evidence="1">Cytoskeleton</location>
    </subcellularLocation>
</comment>
<dbReference type="EnsemblMetazoa" id="XM_026445779">
    <property type="protein sequence ID" value="XP_026301564"/>
    <property type="gene ID" value="LOC100578129"/>
</dbReference>
<feature type="coiled-coil region" evidence="8">
    <location>
        <begin position="336"/>
        <end position="363"/>
    </location>
</feature>
<dbReference type="InterPro" id="IPR027640">
    <property type="entry name" value="Kinesin-like_fam"/>
</dbReference>
<feature type="coiled-coil region" evidence="8">
    <location>
        <begin position="1862"/>
        <end position="1896"/>
    </location>
</feature>
<keyword evidence="6" id="KW-0206">Cytoskeleton</keyword>
<evidence type="ECO:0000256" key="8">
    <source>
        <dbReference type="SAM" id="Coils"/>
    </source>
</evidence>
<feature type="coiled-coil region" evidence="8">
    <location>
        <begin position="1803"/>
        <end position="1830"/>
    </location>
</feature>
<keyword evidence="6" id="KW-0963">Cytoplasm</keyword>
<feature type="compositionally biased region" description="Low complexity" evidence="9">
    <location>
        <begin position="1939"/>
        <end position="1949"/>
    </location>
</feature>
<feature type="coiled-coil region" evidence="8">
    <location>
        <begin position="867"/>
        <end position="899"/>
    </location>
</feature>
<dbReference type="Gene3D" id="3.40.850.10">
    <property type="entry name" value="Kinesin motor domain"/>
    <property type="match status" value="1"/>
</dbReference>
<keyword evidence="4 8" id="KW-0175">Coiled coil</keyword>
<evidence type="ECO:0000256" key="6">
    <source>
        <dbReference type="ARBA" id="ARBA00023212"/>
    </source>
</evidence>
<dbReference type="GO" id="GO:0007018">
    <property type="term" value="P:microtubule-based movement"/>
    <property type="evidence" value="ECO:0007669"/>
    <property type="project" value="InterPro"/>
</dbReference>
<evidence type="ECO:0000313" key="12">
    <source>
        <dbReference type="Proteomes" id="UP000005203"/>
    </source>
</evidence>
<protein>
    <submittedName>
        <fullName evidence="13 14">Kinesin-like protein KIN-7I</fullName>
    </submittedName>
</protein>
<dbReference type="GO" id="GO:0003777">
    <property type="term" value="F:microtubule motor activity"/>
    <property type="evidence" value="ECO:0007669"/>
    <property type="project" value="InterPro"/>
</dbReference>
<dbReference type="GeneID" id="100578129"/>
<accession>A0A7M7SS32</accession>
<sequence>MSSDVKVAIKLRPLIEQEQDENLSIQWIVKENSIVSLNQETKKLEDNEFHFDYNFDMNTKNYNVFDNIIKPIVDDVINGFNGTIFCYGQINSGKTYTMIGTSEDPGIIPLSIEYIFNAISNIINRVFILRVSYLEICNEKINDLLNKNQVDLKLYKDENGQIIIKCKEEIINSADYMLSIMKEGIKNKKIQEKNRNKHIYSHSIFKIIIESQEIDDDPKNIIQVSQLSLIDLAGFEKSCCTTGVEECQRDISLFTLESIITQINKSKNFQKHIDYHSKLTELLQSSLSGNALIAMICTIIPVALEETYCTLSFATQAKNIKTKPQKNEITSNASLLIRYTKQLKKLQAELEQIRNENSSIEEIEYNKLQQRYQIDYLLEERIKLLKNQIISGCTKSYEKPIKYKSRKRQIWCNSGMIKQYLPILHIQNCLPTINEISPEKTYKKNVQSIDIVDQTFHTAFTDFELELLDREADYEIKETDSIENEYISNESNIKSKTDDFFLKPEKQDSSIQTSSNEVSPSTPKSVLRKYILDLTTDLNELREFTTLEKQLMCEDCKHNVQQVKKQIITTDFKNDEIIECSPNLIIELQKEKNKLSEDSKLKVQKTDEIKNDFQSLKLDIKELQKTIYLLTNENMEMLNKLSAEKERSEQTELNFQRTIDELYGRISKITDEKINLETDIEMLNNQLKNFRSKIEEEDNEQLIIKYQNKIDTLKIENIELSTIIDERNKELENVKESKSLLYDHDCIYKDEVALLIEKNKCLIMENNEFSTDLINKIEENETLKEQCNILETKIYLMKNANSDESDIDQLRLENNILKAEIAELKIKITMLTDENTKFSNNLLKTINDLDYSSNEKINSNMHLCIELDNSKEKNQIVKKTLQEEDNELLKNKVIKLQNENMHLSHLNKKLSDLKLSSCSQCIYLKTVNENRTTHKIKEKILNCKLENLQKKFDRKCAEADALKRKANQDLNLTLTDISLNTNIGGMNVSSVEEEIQYLNNELQVLKDNHDELWVLYEEKCDELEKLHDIGDSKNIDDGCKLKKCVFKNKRKLDELQNHVDQVKEDIGELKKEFRTERESFLEKINVLKNINEKLQQEISDKEISIITVTEKAQIFETELSNTNKEIEQFFMKEKLMQTEKLTLEVELEDLKMDQRNKDILITKLNITINELNELISSLKKELDSISNQKNELITSIEKIEYKYKEELKLLKQQYDRLEQEKQNNIEIEKRATLWVKELESNIEKLKADLEKEENLHKEFEKKIFKLENFLQENENEKETYKEKLKVLEVQLTNSKDNSIIKESEINTNKRLQKELDTVKECMIRELTSLKCKIHSLNFSNKTANEIFIIFLQTLMLKEEEVIKEMRELFEKEKQELDDKRQQSADAEKRVILWSKELESENEKLHTDLTKTERLCTEQQDKIYQLEYLLKENNYEKEILKEKIEIIEIDFNNLQSEFDKRCKVDIQQKGEADIIAQKREKEVQEAFKHKEIELQSKIKFEEEQYKKKIEELISSIEIYKTKNIELKNNIEGLEANEKQLKNIIEINSSELKINNQSIQKMSLDFEQLTEAYNELTHEVERKTFQIENITTLLKNKCDLLSEYKAKLENMIPDYEMLQKQSKERKENIERYKEEIEKLEMEKRKKIEIIEDKLNSEEIKNIGLNKQLNELNSKNINLIDELDNLKEKYEELQQVNVKLERKIRNSTSKIKAETEMEELKDMNKRLQNNLEGASNRIIELQESKNKTFKELVNLKNQYELLSQENVEIKKSLSLCKFKQTTLYLSQEDSKYDVLLQEKNKIALELEDKKLLLMQKEKEINEYMNQIKDFVIKKKQFDNQLIEYSTILCKCNIEISNLKDEVCIQQTKTKLVNELEKKLKILEEENKNLTHQLETFKIKIETNMKQIEDTKLYNEKTLYTLKKNLELQMKYNDYQNELEIKTNSNNSSRSTSPAFENNRRRRSRNEIFNQRRQLENVIIDIDSTENEEICQILRKKIQELELQLVSKNGQIAALEIQIQSENFPYQQKCKELEELLLMFRKKNTELNSEVRKLQRTLYDINTWECDICRRWRINKRDQACQTIFNAPQLFTMNNEIIENHIKIRKLEKEKELIKDICRARCRQIKNLEDKVRELEGA</sequence>
<feature type="binding site" evidence="7">
    <location>
        <begin position="88"/>
        <end position="95"/>
    </location>
    <ligand>
        <name>ATP</name>
        <dbReference type="ChEBI" id="CHEBI:30616"/>
    </ligand>
</feature>
<dbReference type="Pfam" id="PF00225">
    <property type="entry name" value="Kinesin"/>
    <property type="match status" value="1"/>
</dbReference>
<gene>
    <name evidence="13 14" type="primary">LOC100578129</name>
</gene>
<dbReference type="KEGG" id="ame:100578129"/>
<dbReference type="Proteomes" id="UP000005203">
    <property type="component" value="Linkage group LG16"/>
</dbReference>
<evidence type="ECO:0000256" key="7">
    <source>
        <dbReference type="PROSITE-ProRule" id="PRU00283"/>
    </source>
</evidence>
<dbReference type="SUPFAM" id="SSF52540">
    <property type="entry name" value="P-loop containing nucleoside triphosphate hydrolases"/>
    <property type="match status" value="1"/>
</dbReference>
<keyword evidence="2 7" id="KW-0547">Nucleotide-binding</keyword>
<dbReference type="RefSeq" id="XP_026301564.1">
    <property type="nucleotide sequence ID" value="XM_026445779.1"/>
</dbReference>
<name>A0A7M7SS32_APIME</name>
<feature type="coiled-coil region" evidence="8">
    <location>
        <begin position="1355"/>
        <end position="1456"/>
    </location>
</feature>
<dbReference type="GO" id="GO:0000278">
    <property type="term" value="P:mitotic cell cycle"/>
    <property type="evidence" value="ECO:0007669"/>
    <property type="project" value="TreeGrafter"/>
</dbReference>
<evidence type="ECO:0000256" key="1">
    <source>
        <dbReference type="ARBA" id="ARBA00004245"/>
    </source>
</evidence>
<evidence type="ECO:0000313" key="13">
    <source>
        <dbReference type="RefSeq" id="XP_026301563.1"/>
    </source>
</evidence>
<dbReference type="PROSITE" id="PS50067">
    <property type="entry name" value="KINESIN_MOTOR_2"/>
    <property type="match status" value="1"/>
</dbReference>
<feature type="coiled-coil region" evidence="8">
    <location>
        <begin position="1161"/>
        <end position="1297"/>
    </location>
</feature>
<dbReference type="InterPro" id="IPR036961">
    <property type="entry name" value="Kinesin_motor_dom_sf"/>
</dbReference>
<reference evidence="11" key="1">
    <citation type="submission" date="2021-01" db="UniProtKB">
        <authorList>
            <consortium name="EnsemblMetazoa"/>
        </authorList>
    </citation>
    <scope>IDENTIFICATION</scope>
    <source>
        <strain evidence="11">DH4</strain>
    </source>
</reference>
<evidence type="ECO:0000313" key="14">
    <source>
        <dbReference type="RefSeq" id="XP_026301564.1"/>
    </source>
</evidence>
<dbReference type="OrthoDB" id="7592022at2759"/>
<comment type="similarity">
    <text evidence="7">Belongs to the TRAFAC class myosin-kinesin ATPase superfamily. Kinesin family.</text>
</comment>
<dbReference type="SMART" id="SM00129">
    <property type="entry name" value="KISc"/>
    <property type="match status" value="1"/>
</dbReference>
<dbReference type="PANTHER" id="PTHR47968:SF75">
    <property type="entry name" value="CENTROMERE-ASSOCIATED PROTEIN E"/>
    <property type="match status" value="1"/>
</dbReference>
<keyword evidence="12" id="KW-1185">Reference proteome</keyword>
<accession>A0A8B8HCY8</accession>
<dbReference type="PRINTS" id="PR00380">
    <property type="entry name" value="KINESINHEAVY"/>
</dbReference>
<organism evidence="11">
    <name type="scientific">Apis mellifera</name>
    <name type="common">Honeybee</name>
    <dbReference type="NCBI Taxonomy" id="7460"/>
    <lineage>
        <taxon>Eukaryota</taxon>
        <taxon>Metazoa</taxon>
        <taxon>Ecdysozoa</taxon>
        <taxon>Arthropoda</taxon>
        <taxon>Hexapoda</taxon>
        <taxon>Insecta</taxon>
        <taxon>Pterygota</taxon>
        <taxon>Neoptera</taxon>
        <taxon>Endopterygota</taxon>
        <taxon>Hymenoptera</taxon>
        <taxon>Apocrita</taxon>
        <taxon>Aculeata</taxon>
        <taxon>Apoidea</taxon>
        <taxon>Anthophila</taxon>
        <taxon>Apidae</taxon>
        <taxon>Apis</taxon>
    </lineage>
</organism>
<evidence type="ECO:0000256" key="2">
    <source>
        <dbReference type="ARBA" id="ARBA00022741"/>
    </source>
</evidence>
<accession>A0A8B8HFT5</accession>
<evidence type="ECO:0000313" key="11">
    <source>
        <dbReference type="EnsemblMetazoa" id="XP_026301563"/>
    </source>
</evidence>
<accession>A0A7M7MV96</accession>
<dbReference type="EnsemblMetazoa" id="XM_026445778">
    <property type="protein sequence ID" value="XP_026301563"/>
    <property type="gene ID" value="LOC100578129"/>
</dbReference>
<dbReference type="GO" id="GO:0005874">
    <property type="term" value="C:microtubule"/>
    <property type="evidence" value="ECO:0007669"/>
    <property type="project" value="TreeGrafter"/>
</dbReference>
<feature type="coiled-coil region" evidence="8">
    <location>
        <begin position="1613"/>
        <end position="1769"/>
    </location>
</feature>
<dbReference type="PANTHER" id="PTHR47968">
    <property type="entry name" value="CENTROMERE PROTEIN E"/>
    <property type="match status" value="1"/>
</dbReference>
<feature type="coiled-coil region" evidence="8">
    <location>
        <begin position="1501"/>
        <end position="1577"/>
    </location>
</feature>
<reference evidence="13 14" key="2">
    <citation type="submission" date="2025-04" db="UniProtKB">
        <authorList>
            <consortium name="RefSeq"/>
        </authorList>
    </citation>
    <scope>IDENTIFICATION</scope>
    <source>
        <strain evidence="13 14">DH4</strain>
        <tissue evidence="13 14">Whole body</tissue>
    </source>
</reference>